<feature type="transmembrane region" description="Helical" evidence="2">
    <location>
        <begin position="7"/>
        <end position="30"/>
    </location>
</feature>
<protein>
    <recommendedName>
        <fullName evidence="5">Aminodeoxychorismate lyase</fullName>
    </recommendedName>
</protein>
<evidence type="ECO:0000313" key="3">
    <source>
        <dbReference type="EMBL" id="EOD01359.1"/>
    </source>
</evidence>
<feature type="region of interest" description="Disordered" evidence="1">
    <location>
        <begin position="64"/>
        <end position="90"/>
    </location>
</feature>
<keyword evidence="2" id="KW-1133">Transmembrane helix</keyword>
<proteinExistence type="predicted"/>
<dbReference type="OrthoDB" id="1957545at2"/>
<dbReference type="EMBL" id="ARZA01000065">
    <property type="protein sequence ID" value="EOD01359.1"/>
    <property type="molecule type" value="Genomic_DNA"/>
</dbReference>
<keyword evidence="4" id="KW-1185">Reference proteome</keyword>
<gene>
    <name evidence="3" type="ORF">L21TH_0580</name>
</gene>
<comment type="caution">
    <text evidence="3">The sequence shown here is derived from an EMBL/GenBank/DDBJ whole genome shotgun (WGS) entry which is preliminary data.</text>
</comment>
<evidence type="ECO:0008006" key="5">
    <source>
        <dbReference type="Google" id="ProtNLM"/>
    </source>
</evidence>
<evidence type="ECO:0000256" key="2">
    <source>
        <dbReference type="SAM" id="Phobius"/>
    </source>
</evidence>
<keyword evidence="2" id="KW-0812">Transmembrane</keyword>
<keyword evidence="2" id="KW-0472">Membrane</keyword>
<dbReference type="AlphaFoldDB" id="R1CXM0"/>
<dbReference type="eggNOG" id="ENOG5033N69">
    <property type="taxonomic scope" value="Bacteria"/>
</dbReference>
<name>R1CXM0_9FIRM</name>
<reference evidence="3 4" key="1">
    <citation type="journal article" date="2015" name="Geomicrobiol. J.">
        <title>Caldisalinibacter kiritimatiensis gen. nov., sp. nov., a moderately thermohalophilic thiosulfate-reducing bacterium from a hypersaline microbial mat.</title>
        <authorList>
            <person name="Ben Hania W."/>
            <person name="Joseph M."/>
            <person name="Fiebig A."/>
            <person name="Bunk B."/>
            <person name="Klenk H.-P."/>
            <person name="Fardeau M.-L."/>
            <person name="Spring S."/>
        </authorList>
    </citation>
    <scope>NUCLEOTIDE SEQUENCE [LARGE SCALE GENOMIC DNA]</scope>
    <source>
        <strain evidence="3 4">L21-TH-D2</strain>
    </source>
</reference>
<sequence length="162" mass="18987">MRGRAKLLIITLILGFGLGMITTSIINLLYPTVKYKQYTEEEIKEMAKELGMVEIKDVKTLYKNQNDSEKDEKESKNLNKNKATDEKAKEEENKQYIVFRIEKGEVSEGIIERLYSNNIIKDKEEFNRLVIEKNAEKRFIYGVYKLKKNMDCEEVLDILCGF</sequence>
<accession>R1CXM0</accession>
<evidence type="ECO:0000256" key="1">
    <source>
        <dbReference type="SAM" id="MobiDB-lite"/>
    </source>
</evidence>
<organism evidence="3 4">
    <name type="scientific">Caldisalinibacter kiritimatiensis</name>
    <dbReference type="NCBI Taxonomy" id="1304284"/>
    <lineage>
        <taxon>Bacteria</taxon>
        <taxon>Bacillati</taxon>
        <taxon>Bacillota</taxon>
        <taxon>Tissierellia</taxon>
        <taxon>Tissierellales</taxon>
        <taxon>Thermohalobacteraceae</taxon>
        <taxon>Caldisalinibacter</taxon>
    </lineage>
</organism>
<dbReference type="RefSeq" id="WP_006308495.1">
    <property type="nucleotide sequence ID" value="NZ_ARZA01000065.1"/>
</dbReference>
<dbReference type="Gene3D" id="3.30.1490.480">
    <property type="entry name" value="Endolytic murein transglycosylase"/>
    <property type="match status" value="1"/>
</dbReference>
<dbReference type="Proteomes" id="UP000013378">
    <property type="component" value="Unassembled WGS sequence"/>
</dbReference>
<evidence type="ECO:0000313" key="4">
    <source>
        <dbReference type="Proteomes" id="UP000013378"/>
    </source>
</evidence>
<dbReference type="STRING" id="1304284.L21TH_0580"/>